<feature type="non-terminal residue" evidence="1">
    <location>
        <position position="1"/>
    </location>
</feature>
<name>A0A9N9E526_9GLOM</name>
<proteinExistence type="predicted"/>
<evidence type="ECO:0000313" key="1">
    <source>
        <dbReference type="EMBL" id="CAG8660380.1"/>
    </source>
</evidence>
<dbReference type="Proteomes" id="UP000789831">
    <property type="component" value="Unassembled WGS sequence"/>
</dbReference>
<accession>A0A9N9E526</accession>
<evidence type="ECO:0000313" key="2">
    <source>
        <dbReference type="Proteomes" id="UP000789831"/>
    </source>
</evidence>
<gene>
    <name evidence="1" type="ORF">AGERDE_LOCUS11782</name>
</gene>
<dbReference type="EMBL" id="CAJVPL010005753">
    <property type="protein sequence ID" value="CAG8660380.1"/>
    <property type="molecule type" value="Genomic_DNA"/>
</dbReference>
<comment type="caution">
    <text evidence="1">The sequence shown here is derived from an EMBL/GenBank/DDBJ whole genome shotgun (WGS) entry which is preliminary data.</text>
</comment>
<keyword evidence="2" id="KW-1185">Reference proteome</keyword>
<protein>
    <submittedName>
        <fullName evidence="1">6960_t:CDS:1</fullName>
    </submittedName>
</protein>
<sequence>CTGWVAIVGEFVSEPLRRYDNKFSSRIFGVMLDDDEKLGDHNYLVAD</sequence>
<dbReference type="AlphaFoldDB" id="A0A9N9E526"/>
<organism evidence="1 2">
    <name type="scientific">Ambispora gerdemannii</name>
    <dbReference type="NCBI Taxonomy" id="144530"/>
    <lineage>
        <taxon>Eukaryota</taxon>
        <taxon>Fungi</taxon>
        <taxon>Fungi incertae sedis</taxon>
        <taxon>Mucoromycota</taxon>
        <taxon>Glomeromycotina</taxon>
        <taxon>Glomeromycetes</taxon>
        <taxon>Archaeosporales</taxon>
        <taxon>Ambisporaceae</taxon>
        <taxon>Ambispora</taxon>
    </lineage>
</organism>
<reference evidence="1" key="1">
    <citation type="submission" date="2021-06" db="EMBL/GenBank/DDBJ databases">
        <authorList>
            <person name="Kallberg Y."/>
            <person name="Tangrot J."/>
            <person name="Rosling A."/>
        </authorList>
    </citation>
    <scope>NUCLEOTIDE SEQUENCE</scope>
    <source>
        <strain evidence="1">MT106</strain>
    </source>
</reference>